<dbReference type="EMBL" id="VCKW01000046">
    <property type="protein sequence ID" value="TMR02722.1"/>
    <property type="molecule type" value="Genomic_DNA"/>
</dbReference>
<evidence type="ECO:0000256" key="4">
    <source>
        <dbReference type="ARBA" id="ARBA00022840"/>
    </source>
</evidence>
<dbReference type="GO" id="GO:0005524">
    <property type="term" value="F:ATP binding"/>
    <property type="evidence" value="ECO:0007669"/>
    <property type="project" value="UniProtKB-UniRule"/>
</dbReference>
<keyword evidence="9" id="KW-0723">Serine/threonine-protein kinase</keyword>
<dbReference type="PROSITE" id="PS00107">
    <property type="entry name" value="PROTEIN_KINASE_ATP"/>
    <property type="match status" value="1"/>
</dbReference>
<feature type="region of interest" description="Disordered" evidence="6">
    <location>
        <begin position="327"/>
        <end position="391"/>
    </location>
</feature>
<feature type="binding site" evidence="5">
    <location>
        <position position="81"/>
    </location>
    <ligand>
        <name>ATP</name>
        <dbReference type="ChEBI" id="CHEBI:30616"/>
    </ligand>
</feature>
<sequence>MRPATIGRQQRGFRTRLLLRKDLSGSPARPGPPRRGVVLGPLQADDPRAVGGYVLSARLGGGGMGQVYLGRSPGGRPVAVKLVRPEYGDDPQFRRRFAAEVEAARRVGGFFTAQVVDADPDADRPWLVTAYVPGPSLQAAVDEQGPLPVRAVRVLGAGLAEGLTAVHACGLVHRDLKPGNVILAPDGPRVIDFGIVRALEGASGTATGAITGTVAYMAPEQARGDRDIGPAADVFALGSVLVFASTGSAPFGQGQAHTVLYRIVREEPGLDGVPAGLRDLVGACLAKDPADRPALADVLERCAGAAGDDWLPPAVLAMATAMAPVAATAQPTAQRSAQPTELDTPAPPPENPLPPAGLPPAGPPPAGPPPAAPGPHAVTTPAPPPPPRRSGSRARWVLGGIAFVAGVALLVAGVVLVLVRDGDKGSGRSTASPSVTQRKQPVSAVTGRIDDAKAGFSYDRLGAPWVTAGGAWTKPGMFTSGQISPLQQRNGDSTFNATSLAGLLRPDESRGYTGPQDLGAVAARVKARVIQELFTTRHVKSTLKSGPVDVGGGGRAWLEKVRFDFPQAAANGWPVTGDTMALLIIDRNRGDGRPPGLLMVSVPSAFSAQGDMDQILASVRVP</sequence>
<dbReference type="Gene3D" id="3.30.200.20">
    <property type="entry name" value="Phosphorylase Kinase, domain 1"/>
    <property type="match status" value="1"/>
</dbReference>
<comment type="caution">
    <text evidence="9">The sequence shown here is derived from an EMBL/GenBank/DDBJ whole genome shotgun (WGS) entry which is preliminary data.</text>
</comment>
<evidence type="ECO:0000259" key="8">
    <source>
        <dbReference type="PROSITE" id="PS50011"/>
    </source>
</evidence>
<protein>
    <submittedName>
        <fullName evidence="9">Serine/threonine protein kinase</fullName>
    </submittedName>
</protein>
<feature type="compositionally biased region" description="Pro residues" evidence="6">
    <location>
        <begin position="345"/>
        <end position="373"/>
    </location>
</feature>
<organism evidence="9 10">
    <name type="scientific">Actinomadura soli</name>
    <dbReference type="NCBI Taxonomy" id="2508997"/>
    <lineage>
        <taxon>Bacteria</taxon>
        <taxon>Bacillati</taxon>
        <taxon>Actinomycetota</taxon>
        <taxon>Actinomycetes</taxon>
        <taxon>Streptosporangiales</taxon>
        <taxon>Thermomonosporaceae</taxon>
        <taxon>Actinomadura</taxon>
    </lineage>
</organism>
<keyword evidence="7" id="KW-0472">Membrane</keyword>
<dbReference type="PROSITE" id="PS00108">
    <property type="entry name" value="PROTEIN_KINASE_ST"/>
    <property type="match status" value="1"/>
</dbReference>
<dbReference type="Pfam" id="PF00069">
    <property type="entry name" value="Pkinase"/>
    <property type="match status" value="1"/>
</dbReference>
<dbReference type="InterPro" id="IPR011009">
    <property type="entry name" value="Kinase-like_dom_sf"/>
</dbReference>
<keyword evidence="1" id="KW-0808">Transferase</keyword>
<gene>
    <name evidence="9" type="ORF">ETD83_11870</name>
</gene>
<dbReference type="InterPro" id="IPR008271">
    <property type="entry name" value="Ser/Thr_kinase_AS"/>
</dbReference>
<accession>A0A5C4JE80</accession>
<dbReference type="PANTHER" id="PTHR43289">
    <property type="entry name" value="MITOGEN-ACTIVATED PROTEIN KINASE KINASE KINASE 20-RELATED"/>
    <property type="match status" value="1"/>
</dbReference>
<feature type="compositionally biased region" description="Polar residues" evidence="6">
    <location>
        <begin position="427"/>
        <end position="440"/>
    </location>
</feature>
<dbReference type="Proteomes" id="UP000309174">
    <property type="component" value="Unassembled WGS sequence"/>
</dbReference>
<keyword evidence="10" id="KW-1185">Reference proteome</keyword>
<dbReference type="InterPro" id="IPR000719">
    <property type="entry name" value="Prot_kinase_dom"/>
</dbReference>
<name>A0A5C4JE80_9ACTN</name>
<feature type="region of interest" description="Disordered" evidence="6">
    <location>
        <begin position="423"/>
        <end position="443"/>
    </location>
</feature>
<evidence type="ECO:0000313" key="10">
    <source>
        <dbReference type="Proteomes" id="UP000309174"/>
    </source>
</evidence>
<evidence type="ECO:0000256" key="2">
    <source>
        <dbReference type="ARBA" id="ARBA00022741"/>
    </source>
</evidence>
<dbReference type="InterPro" id="IPR017441">
    <property type="entry name" value="Protein_kinase_ATP_BS"/>
</dbReference>
<feature type="transmembrane region" description="Helical" evidence="7">
    <location>
        <begin position="396"/>
        <end position="419"/>
    </location>
</feature>
<dbReference type="SUPFAM" id="SSF56112">
    <property type="entry name" value="Protein kinase-like (PK-like)"/>
    <property type="match status" value="1"/>
</dbReference>
<reference evidence="9 10" key="1">
    <citation type="submission" date="2019-05" db="EMBL/GenBank/DDBJ databases">
        <title>Draft genome sequence of Actinomadura sp. 14C53.</title>
        <authorList>
            <person name="Saricaoglu S."/>
            <person name="Isik K."/>
        </authorList>
    </citation>
    <scope>NUCLEOTIDE SEQUENCE [LARGE SCALE GENOMIC DNA]</scope>
    <source>
        <strain evidence="9 10">14C53</strain>
    </source>
</reference>
<evidence type="ECO:0000256" key="7">
    <source>
        <dbReference type="SAM" id="Phobius"/>
    </source>
</evidence>
<dbReference type="AlphaFoldDB" id="A0A5C4JE80"/>
<dbReference type="PROSITE" id="PS50011">
    <property type="entry name" value="PROTEIN_KINASE_DOM"/>
    <property type="match status" value="1"/>
</dbReference>
<evidence type="ECO:0000313" key="9">
    <source>
        <dbReference type="EMBL" id="TMR02722.1"/>
    </source>
</evidence>
<evidence type="ECO:0000256" key="6">
    <source>
        <dbReference type="SAM" id="MobiDB-lite"/>
    </source>
</evidence>
<keyword evidence="2 5" id="KW-0547">Nucleotide-binding</keyword>
<feature type="domain" description="Protein kinase" evidence="8">
    <location>
        <begin position="53"/>
        <end position="311"/>
    </location>
</feature>
<dbReference type="PANTHER" id="PTHR43289:SF34">
    <property type="entry name" value="SERINE_THREONINE-PROTEIN KINASE YBDM-RELATED"/>
    <property type="match status" value="1"/>
</dbReference>
<keyword evidence="4 5" id="KW-0067">ATP-binding</keyword>
<proteinExistence type="predicted"/>
<keyword evidence="7" id="KW-1133">Transmembrane helix</keyword>
<dbReference type="GO" id="GO:0004674">
    <property type="term" value="F:protein serine/threonine kinase activity"/>
    <property type="evidence" value="ECO:0007669"/>
    <property type="project" value="UniProtKB-KW"/>
</dbReference>
<dbReference type="SMART" id="SM00220">
    <property type="entry name" value="S_TKc"/>
    <property type="match status" value="1"/>
</dbReference>
<dbReference type="Gene3D" id="1.10.510.10">
    <property type="entry name" value="Transferase(Phosphotransferase) domain 1"/>
    <property type="match status" value="1"/>
</dbReference>
<evidence type="ECO:0000256" key="3">
    <source>
        <dbReference type="ARBA" id="ARBA00022777"/>
    </source>
</evidence>
<dbReference type="OrthoDB" id="9762169at2"/>
<keyword evidence="7" id="KW-0812">Transmembrane</keyword>
<keyword evidence="3 9" id="KW-0418">Kinase</keyword>
<evidence type="ECO:0000256" key="5">
    <source>
        <dbReference type="PROSITE-ProRule" id="PRU10141"/>
    </source>
</evidence>
<dbReference type="CDD" id="cd14014">
    <property type="entry name" value="STKc_PknB_like"/>
    <property type="match status" value="1"/>
</dbReference>
<evidence type="ECO:0000256" key="1">
    <source>
        <dbReference type="ARBA" id="ARBA00022679"/>
    </source>
</evidence>